<dbReference type="EMBL" id="JADEXP010000295">
    <property type="protein sequence ID" value="MBE9069589.1"/>
    <property type="molecule type" value="Genomic_DNA"/>
</dbReference>
<dbReference type="AlphaFoldDB" id="A0A928ZY14"/>
<dbReference type="Proteomes" id="UP000615026">
    <property type="component" value="Unassembled WGS sequence"/>
</dbReference>
<dbReference type="RefSeq" id="WP_193995483.1">
    <property type="nucleotide sequence ID" value="NZ_JADEXP010000295.1"/>
</dbReference>
<evidence type="ECO:0000313" key="1">
    <source>
        <dbReference type="EMBL" id="MBE9069589.1"/>
    </source>
</evidence>
<gene>
    <name evidence="1" type="ORF">IQ260_23360</name>
</gene>
<evidence type="ECO:0000313" key="2">
    <source>
        <dbReference type="Proteomes" id="UP000615026"/>
    </source>
</evidence>
<proteinExistence type="predicted"/>
<keyword evidence="2" id="KW-1185">Reference proteome</keyword>
<sequence>MIQPPPLPERESLIKKFSTYIQVAHQTIQWCSDSRLAKNFKLYEENLADKQEFTLLRIYIESALERPRQIHSWESKNNKRCKEYAIGHLRAYCDEACYWATYKVFQRTQEILRISRGVAWEDCFQIARTSLLDTEKFSSWLSSYDFDRSHNFNSYIQKILERQLQDQLSVGKVSRWRRLYKASDKKLTEALKHHQGIQEPWISHRLFARKYFRETYHIRHIANPNRTKNQKWPTPNMDDYAEIARQYNADRLLKASPYSVLVSSSSISAETMKNWMESSIQALDAYSLSVTSSQSLEELFETRGYETADQDSNSTLEYFFKLSEPLAISQLEERQNSNSETLIEALYSSWKKYLAGLDEGPQ</sequence>
<accession>A0A928ZY14</accession>
<organism evidence="1 2">
    <name type="scientific">Leptolyngbya cf. ectocarpi LEGE 11479</name>
    <dbReference type="NCBI Taxonomy" id="1828722"/>
    <lineage>
        <taxon>Bacteria</taxon>
        <taxon>Bacillati</taxon>
        <taxon>Cyanobacteriota</taxon>
        <taxon>Cyanophyceae</taxon>
        <taxon>Leptolyngbyales</taxon>
        <taxon>Leptolyngbyaceae</taxon>
        <taxon>Leptolyngbya group</taxon>
        <taxon>Leptolyngbya</taxon>
    </lineage>
</organism>
<name>A0A928ZY14_LEPEC</name>
<reference evidence="1" key="1">
    <citation type="submission" date="2020-10" db="EMBL/GenBank/DDBJ databases">
        <authorList>
            <person name="Castelo-Branco R."/>
            <person name="Eusebio N."/>
            <person name="Adriana R."/>
            <person name="Vieira A."/>
            <person name="Brugerolle De Fraissinette N."/>
            <person name="Rezende De Castro R."/>
            <person name="Schneider M.P."/>
            <person name="Vasconcelos V."/>
            <person name="Leao P.N."/>
        </authorList>
    </citation>
    <scope>NUCLEOTIDE SEQUENCE</scope>
    <source>
        <strain evidence="1">LEGE 11479</strain>
    </source>
</reference>
<comment type="caution">
    <text evidence="1">The sequence shown here is derived from an EMBL/GenBank/DDBJ whole genome shotgun (WGS) entry which is preliminary data.</text>
</comment>
<feature type="non-terminal residue" evidence="1">
    <location>
        <position position="362"/>
    </location>
</feature>
<protein>
    <submittedName>
        <fullName evidence="1">Uncharacterized protein</fullName>
    </submittedName>
</protein>